<dbReference type="SUPFAM" id="SSF56672">
    <property type="entry name" value="DNA/RNA polymerases"/>
    <property type="match status" value="1"/>
</dbReference>
<name>A0A6L2NE79_TANCI</name>
<sequence>MSSKDLPQSCCSPTLHWELHAPKADLSFVGLDNSVFKFKVSETITSVPKIKTNASKTSKDSLEKPKTVRSSAPIIEDWESNIKPSLEKIEFVNARNTTVENENKAEKPRKFSQSPRVNNKGKMTGQKEIRPVWDNIARVNHQNRLTHPNLKKNFVLAAVLTKSGQVPVNTANQSSHRAAASAFQPSAAKTNNFNEKVNTAKVNNVTTAGPKAVVSVTEGNKNNVVKSSACCIWRPKGNLIDHISKDSGSYTLKRFNYVDPQGRLNVSQMCDKKNSVHFIDIECVVLSPDFKLLDESQVLLKVPRNNDMYSFDLKIIVPVGGNQTNGNAGLKSSEDEVAGKKSTEVPRKENEVQDPTKEGDKNDQEKDLRIKKRHLENNLNKNLNDCLVKGKLLTLTVLTDLILLVHQLMIVVGSTYVNLGGSIHVNAATLPNADLYTDPLMPDLEDTVDLQDTGIFSGAYDDEVEGAVADFNNLELTTVMDVKSAFLYDTIEEEVYVYQPLGFEDPHFPNKVYKVEKALYSLHQAPRAWYETLSTYLLENGFRRGIIDKTLFIKKDKGELTFFLGLQVLLKNDGIFISQDKYVADILKKFDFSSVKTASTLIETNKALLKDEEAEDVDVYLYRSMIGSLMYLTTSRPYIMFVVCACAKFQVTSKISHLHVVKKIFRYLKGQPKLGLWYPRDSPFDLEAFSDSVYAGASLDRKSTTRGCQFLRKRLISWQCKKQIVVSNSTTEAEYVAAANCYGHVSWIQNKMLDYGFKFMNIMIYIDNESTICIVKNPVYHSKTKHIKIRHHFIIDSYEKRLIQVIKIHTDHNVADLLTKVKQRSMIGLDVMIQKS</sequence>
<evidence type="ECO:0000313" key="3">
    <source>
        <dbReference type="EMBL" id="GEU82945.1"/>
    </source>
</evidence>
<organism evidence="3">
    <name type="scientific">Tanacetum cinerariifolium</name>
    <name type="common">Dalmatian daisy</name>
    <name type="synonym">Chrysanthemum cinerariifolium</name>
    <dbReference type="NCBI Taxonomy" id="118510"/>
    <lineage>
        <taxon>Eukaryota</taxon>
        <taxon>Viridiplantae</taxon>
        <taxon>Streptophyta</taxon>
        <taxon>Embryophyta</taxon>
        <taxon>Tracheophyta</taxon>
        <taxon>Spermatophyta</taxon>
        <taxon>Magnoliopsida</taxon>
        <taxon>eudicotyledons</taxon>
        <taxon>Gunneridae</taxon>
        <taxon>Pentapetalae</taxon>
        <taxon>asterids</taxon>
        <taxon>campanulids</taxon>
        <taxon>Asterales</taxon>
        <taxon>Asteraceae</taxon>
        <taxon>Asteroideae</taxon>
        <taxon>Anthemideae</taxon>
        <taxon>Anthemidinae</taxon>
        <taxon>Tanacetum</taxon>
    </lineage>
</organism>
<dbReference type="CDD" id="cd09272">
    <property type="entry name" value="RNase_HI_RT_Ty1"/>
    <property type="match status" value="1"/>
</dbReference>
<dbReference type="InterPro" id="IPR043502">
    <property type="entry name" value="DNA/RNA_pol_sf"/>
</dbReference>
<dbReference type="EMBL" id="BKCJ010008584">
    <property type="protein sequence ID" value="GEU82945.1"/>
    <property type="molecule type" value="Genomic_DNA"/>
</dbReference>
<reference evidence="3" key="1">
    <citation type="journal article" date="2019" name="Sci. Rep.">
        <title>Draft genome of Tanacetum cinerariifolium, the natural source of mosquito coil.</title>
        <authorList>
            <person name="Yamashiro T."/>
            <person name="Shiraishi A."/>
            <person name="Satake H."/>
            <person name="Nakayama K."/>
        </authorList>
    </citation>
    <scope>NUCLEOTIDE SEQUENCE</scope>
</reference>
<dbReference type="PANTHER" id="PTHR11439:SF495">
    <property type="entry name" value="REVERSE TRANSCRIPTASE, RNA-DEPENDENT DNA POLYMERASE-RELATED"/>
    <property type="match status" value="1"/>
</dbReference>
<comment type="caution">
    <text evidence="3">The sequence shown here is derived from an EMBL/GenBank/DDBJ whole genome shotgun (WGS) entry which is preliminary data.</text>
</comment>
<feature type="region of interest" description="Disordered" evidence="1">
    <location>
        <begin position="100"/>
        <end position="125"/>
    </location>
</feature>
<dbReference type="PANTHER" id="PTHR11439">
    <property type="entry name" value="GAG-POL-RELATED RETROTRANSPOSON"/>
    <property type="match status" value="1"/>
</dbReference>
<accession>A0A6L2NE79</accession>
<feature type="region of interest" description="Disordered" evidence="1">
    <location>
        <begin position="326"/>
        <end position="368"/>
    </location>
</feature>
<feature type="compositionally biased region" description="Basic and acidic residues" evidence="1">
    <location>
        <begin position="332"/>
        <end position="368"/>
    </location>
</feature>
<evidence type="ECO:0000259" key="2">
    <source>
        <dbReference type="Pfam" id="PF07727"/>
    </source>
</evidence>
<evidence type="ECO:0000256" key="1">
    <source>
        <dbReference type="SAM" id="MobiDB-lite"/>
    </source>
</evidence>
<protein>
    <recommendedName>
        <fullName evidence="2">Reverse transcriptase Ty1/copia-type domain-containing protein</fullName>
    </recommendedName>
</protein>
<proteinExistence type="predicted"/>
<dbReference type="AlphaFoldDB" id="A0A6L2NE79"/>
<dbReference type="Pfam" id="PF07727">
    <property type="entry name" value="RVT_2"/>
    <property type="match status" value="1"/>
</dbReference>
<dbReference type="InterPro" id="IPR013103">
    <property type="entry name" value="RVT_2"/>
</dbReference>
<feature type="domain" description="Reverse transcriptase Ty1/copia-type" evidence="2">
    <location>
        <begin position="479"/>
        <end position="556"/>
    </location>
</feature>
<gene>
    <name evidence="3" type="ORF">Tci_054923</name>
</gene>